<dbReference type="RefSeq" id="XP_067483219.1">
    <property type="nucleotide sequence ID" value="XM_067623920.1"/>
</dbReference>
<dbReference type="AlphaFoldDB" id="A0A1L9UWI7"/>
<gene>
    <name evidence="1" type="ORF">ASPBRDRAFT_38321</name>
</gene>
<name>A0A1L9UWI7_ASPBC</name>
<sequence length="120" mass="13565">MLQSWNSLKKVVIRIWSICSTGPTLHSITYAPRSTVTKISLRYRKTICWHSSWTEGYGCLACGPWYTAKLSSDSRRIAEYLCVLHLLPGYPPQPFPPHFQAVQCGNGELVQILLNRGAEL</sequence>
<organism evidence="1 2">
    <name type="scientific">Aspergillus brasiliensis (strain CBS 101740 / IMI 381727 / IBT 21946)</name>
    <dbReference type="NCBI Taxonomy" id="767769"/>
    <lineage>
        <taxon>Eukaryota</taxon>
        <taxon>Fungi</taxon>
        <taxon>Dikarya</taxon>
        <taxon>Ascomycota</taxon>
        <taxon>Pezizomycotina</taxon>
        <taxon>Eurotiomycetes</taxon>
        <taxon>Eurotiomycetidae</taxon>
        <taxon>Eurotiales</taxon>
        <taxon>Aspergillaceae</taxon>
        <taxon>Aspergillus</taxon>
        <taxon>Aspergillus subgen. Circumdati</taxon>
    </lineage>
</organism>
<proteinExistence type="predicted"/>
<keyword evidence="2" id="KW-1185">Reference proteome</keyword>
<protein>
    <submittedName>
        <fullName evidence="1">Uncharacterized protein</fullName>
    </submittedName>
</protein>
<dbReference type="Proteomes" id="UP000184499">
    <property type="component" value="Unassembled WGS sequence"/>
</dbReference>
<evidence type="ECO:0000313" key="2">
    <source>
        <dbReference type="Proteomes" id="UP000184499"/>
    </source>
</evidence>
<feature type="non-terminal residue" evidence="1">
    <location>
        <position position="120"/>
    </location>
</feature>
<accession>A0A1L9UWI7</accession>
<dbReference type="GeneID" id="93576408"/>
<dbReference type="VEuPathDB" id="FungiDB:ASPBRDRAFT_38321"/>
<evidence type="ECO:0000313" key="1">
    <source>
        <dbReference type="EMBL" id="OJJ75972.1"/>
    </source>
</evidence>
<dbReference type="EMBL" id="KV878680">
    <property type="protein sequence ID" value="OJJ75972.1"/>
    <property type="molecule type" value="Genomic_DNA"/>
</dbReference>
<dbReference type="STRING" id="767769.A0A1L9UWI7"/>
<reference evidence="2" key="1">
    <citation type="journal article" date="2017" name="Genome Biol.">
        <title>Comparative genomics reveals high biological diversity and specific adaptations in the industrially and medically important fungal genus Aspergillus.</title>
        <authorList>
            <person name="de Vries R.P."/>
            <person name="Riley R."/>
            <person name="Wiebenga A."/>
            <person name="Aguilar-Osorio G."/>
            <person name="Amillis S."/>
            <person name="Uchima C.A."/>
            <person name="Anderluh G."/>
            <person name="Asadollahi M."/>
            <person name="Askin M."/>
            <person name="Barry K."/>
            <person name="Battaglia E."/>
            <person name="Bayram O."/>
            <person name="Benocci T."/>
            <person name="Braus-Stromeyer S.A."/>
            <person name="Caldana C."/>
            <person name="Canovas D."/>
            <person name="Cerqueira G.C."/>
            <person name="Chen F."/>
            <person name="Chen W."/>
            <person name="Choi C."/>
            <person name="Clum A."/>
            <person name="Dos Santos R.A."/>
            <person name="Damasio A.R."/>
            <person name="Diallinas G."/>
            <person name="Emri T."/>
            <person name="Fekete E."/>
            <person name="Flipphi M."/>
            <person name="Freyberg S."/>
            <person name="Gallo A."/>
            <person name="Gournas C."/>
            <person name="Habgood R."/>
            <person name="Hainaut M."/>
            <person name="Harispe M.L."/>
            <person name="Henrissat B."/>
            <person name="Hilden K.S."/>
            <person name="Hope R."/>
            <person name="Hossain A."/>
            <person name="Karabika E."/>
            <person name="Karaffa L."/>
            <person name="Karanyi Z."/>
            <person name="Krasevec N."/>
            <person name="Kuo A."/>
            <person name="Kusch H."/>
            <person name="LaButti K."/>
            <person name="Lagendijk E.L."/>
            <person name="Lapidus A."/>
            <person name="Levasseur A."/>
            <person name="Lindquist E."/>
            <person name="Lipzen A."/>
            <person name="Logrieco A.F."/>
            <person name="MacCabe A."/>
            <person name="Maekelae M.R."/>
            <person name="Malavazi I."/>
            <person name="Melin P."/>
            <person name="Meyer V."/>
            <person name="Mielnichuk N."/>
            <person name="Miskei M."/>
            <person name="Molnar A.P."/>
            <person name="Mule G."/>
            <person name="Ngan C.Y."/>
            <person name="Orejas M."/>
            <person name="Orosz E."/>
            <person name="Ouedraogo J.P."/>
            <person name="Overkamp K.M."/>
            <person name="Park H.-S."/>
            <person name="Perrone G."/>
            <person name="Piumi F."/>
            <person name="Punt P.J."/>
            <person name="Ram A.F."/>
            <person name="Ramon A."/>
            <person name="Rauscher S."/>
            <person name="Record E."/>
            <person name="Riano-Pachon D.M."/>
            <person name="Robert V."/>
            <person name="Roehrig J."/>
            <person name="Ruller R."/>
            <person name="Salamov A."/>
            <person name="Salih N.S."/>
            <person name="Samson R.A."/>
            <person name="Sandor E."/>
            <person name="Sanguinetti M."/>
            <person name="Schuetze T."/>
            <person name="Sepcic K."/>
            <person name="Shelest E."/>
            <person name="Sherlock G."/>
            <person name="Sophianopoulou V."/>
            <person name="Squina F.M."/>
            <person name="Sun H."/>
            <person name="Susca A."/>
            <person name="Todd R.B."/>
            <person name="Tsang A."/>
            <person name="Unkles S.E."/>
            <person name="van de Wiele N."/>
            <person name="van Rossen-Uffink D."/>
            <person name="Oliveira J.V."/>
            <person name="Vesth T.C."/>
            <person name="Visser J."/>
            <person name="Yu J.-H."/>
            <person name="Zhou M."/>
            <person name="Andersen M.R."/>
            <person name="Archer D.B."/>
            <person name="Baker S.E."/>
            <person name="Benoit I."/>
            <person name="Brakhage A.A."/>
            <person name="Braus G.H."/>
            <person name="Fischer R."/>
            <person name="Frisvad J.C."/>
            <person name="Goldman G.H."/>
            <person name="Houbraken J."/>
            <person name="Oakley B."/>
            <person name="Pocsi I."/>
            <person name="Scazzocchio C."/>
            <person name="Seiboth B."/>
            <person name="vanKuyk P.A."/>
            <person name="Wortman J."/>
            <person name="Dyer P.S."/>
            <person name="Grigoriev I.V."/>
        </authorList>
    </citation>
    <scope>NUCLEOTIDE SEQUENCE [LARGE SCALE GENOMIC DNA]</scope>
    <source>
        <strain evidence="2">CBS 101740 / IMI 381727 / IBT 21946</strain>
    </source>
</reference>